<dbReference type="Proteomes" id="UP001526201">
    <property type="component" value="Unassembled WGS sequence"/>
</dbReference>
<feature type="compositionally biased region" description="Basic and acidic residues" evidence="1">
    <location>
        <begin position="100"/>
        <end position="110"/>
    </location>
</feature>
<feature type="region of interest" description="Disordered" evidence="1">
    <location>
        <begin position="79"/>
        <end position="110"/>
    </location>
</feature>
<gene>
    <name evidence="2" type="ORF">H7J73_30985</name>
</gene>
<protein>
    <recommendedName>
        <fullName evidence="4">Two-component sensor histidine kinase</fullName>
    </recommendedName>
</protein>
<dbReference type="EMBL" id="JACKTY010000050">
    <property type="protein sequence ID" value="MCV7230442.1"/>
    <property type="molecule type" value="Genomic_DNA"/>
</dbReference>
<proteinExistence type="predicted"/>
<evidence type="ECO:0000313" key="3">
    <source>
        <dbReference type="Proteomes" id="UP001526201"/>
    </source>
</evidence>
<sequence length="110" mass="12095">MSWLLAACVPGLLMLATFGLQRLEAGITDDSVESAKQLTKLIDAAAPRPELPQRAISRRSDHDFPVVPPLRTAFRTVRGTIDGEPGLPTRRFAHANANPEFRETPHANRV</sequence>
<keyword evidence="3" id="KW-1185">Reference proteome</keyword>
<organism evidence="2 3">
    <name type="scientific">Mycolicibacterium komossense</name>
    <dbReference type="NCBI Taxonomy" id="1779"/>
    <lineage>
        <taxon>Bacteria</taxon>
        <taxon>Bacillati</taxon>
        <taxon>Actinomycetota</taxon>
        <taxon>Actinomycetes</taxon>
        <taxon>Mycobacteriales</taxon>
        <taxon>Mycobacteriaceae</taxon>
        <taxon>Mycolicibacterium</taxon>
    </lineage>
</organism>
<name>A0ABT3CM23_9MYCO</name>
<comment type="caution">
    <text evidence="2">The sequence shown here is derived from an EMBL/GenBank/DDBJ whole genome shotgun (WGS) entry which is preliminary data.</text>
</comment>
<evidence type="ECO:0000256" key="1">
    <source>
        <dbReference type="SAM" id="MobiDB-lite"/>
    </source>
</evidence>
<reference evidence="2 3" key="1">
    <citation type="journal article" date="2022" name="BMC Genomics">
        <title>Comparative genome analysis of mycobacteria focusing on tRNA and non-coding RNA.</title>
        <authorList>
            <person name="Behra P.R.K."/>
            <person name="Pettersson B.M.F."/>
            <person name="Ramesh M."/>
            <person name="Das S."/>
            <person name="Dasgupta S."/>
            <person name="Kirsebom L.A."/>
        </authorList>
    </citation>
    <scope>NUCLEOTIDE SEQUENCE [LARGE SCALE GENOMIC DNA]</scope>
    <source>
        <strain evidence="2 3">DSM 44078</strain>
    </source>
</reference>
<evidence type="ECO:0000313" key="2">
    <source>
        <dbReference type="EMBL" id="MCV7230442.1"/>
    </source>
</evidence>
<accession>A0ABT3CM23</accession>
<evidence type="ECO:0008006" key="4">
    <source>
        <dbReference type="Google" id="ProtNLM"/>
    </source>
</evidence>